<keyword evidence="2" id="KW-1133">Transmembrane helix</keyword>
<reference evidence="5 6" key="1">
    <citation type="submission" date="2019-09" db="EMBL/GenBank/DDBJ databases">
        <authorList>
            <person name="Depoorter E."/>
        </authorList>
    </citation>
    <scope>NUCLEOTIDE SEQUENCE [LARGE SCALE GENOMIC DNA]</scope>
    <source>
        <strain evidence="3">LMG 23254</strain>
        <strain evidence="4">R-18109</strain>
    </source>
</reference>
<accession>A0A6P2NMX9</accession>
<dbReference type="AlphaFoldDB" id="A0A6P2NMX9"/>
<evidence type="ECO:0000313" key="6">
    <source>
        <dbReference type="Proteomes" id="UP000494260"/>
    </source>
</evidence>
<keyword evidence="2" id="KW-0812">Transmembrane</keyword>
<organism evidence="3 5">
    <name type="scientific">Burkholderia lata (strain ATCC 17760 / DSM 23089 / LMG 22485 / NCIMB 9086 / R18194 / 383)</name>
    <dbReference type="NCBI Taxonomy" id="482957"/>
    <lineage>
        <taxon>Bacteria</taxon>
        <taxon>Pseudomonadati</taxon>
        <taxon>Pseudomonadota</taxon>
        <taxon>Betaproteobacteria</taxon>
        <taxon>Burkholderiales</taxon>
        <taxon>Burkholderiaceae</taxon>
        <taxon>Burkholderia</taxon>
        <taxon>Burkholderia cepacia complex</taxon>
    </lineage>
</organism>
<gene>
    <name evidence="4" type="ORF">BLA18109_01535</name>
    <name evidence="3" type="ORF">BLA23254_04565</name>
</gene>
<evidence type="ECO:0000313" key="3">
    <source>
        <dbReference type="EMBL" id="VWB96120.1"/>
    </source>
</evidence>
<feature type="region of interest" description="Disordered" evidence="1">
    <location>
        <begin position="1"/>
        <end position="38"/>
    </location>
</feature>
<dbReference type="InterPro" id="IPR011744">
    <property type="entry name" value="ATPase_gene1"/>
</dbReference>
<evidence type="ECO:0000256" key="1">
    <source>
        <dbReference type="SAM" id="MobiDB-lite"/>
    </source>
</evidence>
<dbReference type="Pfam" id="PF09527">
    <property type="entry name" value="ATPase_gene1"/>
    <property type="match status" value="1"/>
</dbReference>
<dbReference type="EMBL" id="CABVQH010000004">
    <property type="protein sequence ID" value="VWC60775.1"/>
    <property type="molecule type" value="Genomic_DNA"/>
</dbReference>
<name>A0A6P2NMX9_BURL3</name>
<feature type="transmembrane region" description="Helical" evidence="2">
    <location>
        <begin position="42"/>
        <end position="62"/>
    </location>
</feature>
<sequence length="106" mass="11586">MSGRPPPDPRDRPDRVEQAARHAAERAARGARDPEPSLGTRLAQIGVLGWAILAPTLAGLALGRWLDRLAATRVFFSAPLVMIGAAAGFWFAWKWMHGQQGHNHDD</sequence>
<evidence type="ECO:0000256" key="2">
    <source>
        <dbReference type="SAM" id="Phobius"/>
    </source>
</evidence>
<dbReference type="Proteomes" id="UP000494218">
    <property type="component" value="Unassembled WGS sequence"/>
</dbReference>
<protein>
    <submittedName>
        <fullName evidence="3">ATP synthase gene 1</fullName>
    </submittedName>
</protein>
<keyword evidence="2" id="KW-0472">Membrane</keyword>
<dbReference type="NCBIfam" id="TIGR02230">
    <property type="entry name" value="ATPase_gene1"/>
    <property type="match status" value="1"/>
</dbReference>
<dbReference type="InterPro" id="IPR032820">
    <property type="entry name" value="ATPase_put"/>
</dbReference>
<evidence type="ECO:0000313" key="4">
    <source>
        <dbReference type="EMBL" id="VWC60775.1"/>
    </source>
</evidence>
<proteinExistence type="predicted"/>
<evidence type="ECO:0000313" key="5">
    <source>
        <dbReference type="Proteomes" id="UP000494218"/>
    </source>
</evidence>
<feature type="compositionally biased region" description="Basic and acidic residues" evidence="1">
    <location>
        <begin position="7"/>
        <end position="35"/>
    </location>
</feature>
<dbReference type="EMBL" id="CABVPW010000023">
    <property type="protein sequence ID" value="VWB96120.1"/>
    <property type="molecule type" value="Genomic_DNA"/>
</dbReference>
<feature type="transmembrane region" description="Helical" evidence="2">
    <location>
        <begin position="74"/>
        <end position="93"/>
    </location>
</feature>
<dbReference type="Proteomes" id="UP000494260">
    <property type="component" value="Unassembled WGS sequence"/>
</dbReference>